<proteinExistence type="predicted"/>
<organism evidence="2 5">
    <name type="scientific">Pseudoduganella albidiflava</name>
    <dbReference type="NCBI Taxonomy" id="321983"/>
    <lineage>
        <taxon>Bacteria</taxon>
        <taxon>Pseudomonadati</taxon>
        <taxon>Pseudomonadota</taxon>
        <taxon>Betaproteobacteria</taxon>
        <taxon>Burkholderiales</taxon>
        <taxon>Oxalobacteraceae</taxon>
        <taxon>Telluria group</taxon>
        <taxon>Pseudoduganella</taxon>
    </lineage>
</organism>
<dbReference type="RefSeq" id="WP_131146282.1">
    <property type="nucleotide sequence ID" value="NZ_BMWV01000013.1"/>
</dbReference>
<keyword evidence="1" id="KW-0812">Transmembrane</keyword>
<dbReference type="EMBL" id="BMWV01000013">
    <property type="protein sequence ID" value="GGY60029.1"/>
    <property type="molecule type" value="Genomic_DNA"/>
</dbReference>
<evidence type="ECO:0000313" key="3">
    <source>
        <dbReference type="EMBL" id="QBI02167.1"/>
    </source>
</evidence>
<evidence type="ECO:0000313" key="2">
    <source>
        <dbReference type="EMBL" id="GGY60029.1"/>
    </source>
</evidence>
<dbReference type="EMBL" id="CP036401">
    <property type="protein sequence ID" value="QBI02167.1"/>
    <property type="molecule type" value="Genomic_DNA"/>
</dbReference>
<evidence type="ECO:0008006" key="6">
    <source>
        <dbReference type="Google" id="ProtNLM"/>
    </source>
</evidence>
<dbReference type="AlphaFoldDB" id="A0A411WZK4"/>
<keyword evidence="1" id="KW-1133">Transmembrane helix</keyword>
<evidence type="ECO:0000313" key="4">
    <source>
        <dbReference type="Proteomes" id="UP000292307"/>
    </source>
</evidence>
<dbReference type="Proteomes" id="UP000628442">
    <property type="component" value="Unassembled WGS sequence"/>
</dbReference>
<feature type="transmembrane region" description="Helical" evidence="1">
    <location>
        <begin position="400"/>
        <end position="428"/>
    </location>
</feature>
<dbReference type="Proteomes" id="UP000292307">
    <property type="component" value="Chromosome"/>
</dbReference>
<protein>
    <recommendedName>
        <fullName evidence="6">Dynamin</fullName>
    </recommendedName>
</protein>
<reference evidence="2" key="3">
    <citation type="submission" date="2022-12" db="EMBL/GenBank/DDBJ databases">
        <authorList>
            <person name="Sun Q."/>
            <person name="Kim S."/>
        </authorList>
    </citation>
    <scope>NUCLEOTIDE SEQUENCE</scope>
    <source>
        <strain evidence="2">KCTC 12343</strain>
    </source>
</reference>
<reference evidence="3 4" key="2">
    <citation type="submission" date="2019-02" db="EMBL/GenBank/DDBJ databases">
        <title>Draft Genome Sequences of Six Type Strains of the Genus Massilia.</title>
        <authorList>
            <person name="Miess H."/>
            <person name="Frediansyhah A."/>
            <person name="Gross H."/>
        </authorList>
    </citation>
    <scope>NUCLEOTIDE SEQUENCE [LARGE SCALE GENOMIC DNA]</scope>
    <source>
        <strain evidence="3 4">DSM 17472</strain>
    </source>
</reference>
<reference evidence="2" key="1">
    <citation type="journal article" date="2014" name="Int. J. Syst. Evol. Microbiol.">
        <title>Complete genome sequence of Corynebacterium casei LMG S-19264T (=DSM 44701T), isolated from a smear-ripened cheese.</title>
        <authorList>
            <consortium name="US DOE Joint Genome Institute (JGI-PGF)"/>
            <person name="Walter F."/>
            <person name="Albersmeier A."/>
            <person name="Kalinowski J."/>
            <person name="Ruckert C."/>
        </authorList>
    </citation>
    <scope>NUCLEOTIDE SEQUENCE</scope>
    <source>
        <strain evidence="2">KCTC 12343</strain>
    </source>
</reference>
<gene>
    <name evidence="3" type="ORF">EYF70_15890</name>
    <name evidence="2" type="ORF">GCM10007387_48220</name>
</gene>
<evidence type="ECO:0000313" key="5">
    <source>
        <dbReference type="Proteomes" id="UP000628442"/>
    </source>
</evidence>
<keyword evidence="1" id="KW-0472">Membrane</keyword>
<keyword evidence="4" id="KW-1185">Reference proteome</keyword>
<sequence length="529" mass="57146">MNHTATSQVTPAAPEYTLKLRTLDEHLCTDQSFASALARLLGALAVGEDGAMTLAQFAAVTDLSAEGKASAVFTALVLNAIESGVTVDWAANALSRSSGSVEPSAREAAFAMMKPLLALQGRRARPLAVKAARALGIRLVPDHYYGLPPEEERRLLNNLGTQARKLVRGRGLVDAVADFGRSTGQVELLDHARGFNGGMMTQEQLRDVVQGAVDTIAQGIATYQEKAALPLQGDAEASALSATADQLRQQVLQRLALVDARIAYERRMLWQDIDDAVHDAGNAIEVAIAERLDSEPWKDEQVWSGIARDQFAREMEHRLDRVARRKQEALDLLHHDLKLFQADMRITQADAFKRQHHAALARLMPRLRIGTRLVNSVDTAANLTLMGSAVAAAGTSTAAYLFGVAVVVPVVAPVVPFVGGAVLLASAFKWATDTNKRKREEIRDKRRVFEEELRRRLKEAEQGFVAQLDRIGGAFYESASALLTPLMLEAEAAARIAGVRKRIADKVIAQAQGAIGQLQAALAAAAPLG</sequence>
<name>A0A411WZK4_9BURK</name>
<evidence type="ECO:0000256" key="1">
    <source>
        <dbReference type="SAM" id="Phobius"/>
    </source>
</evidence>
<accession>A0A411WZK4</accession>
<dbReference type="OrthoDB" id="8766189at2"/>